<name>A0A4T0W2M9_9PEZI</name>
<dbReference type="Pfam" id="PF17784">
    <property type="entry name" value="Sulfotransfer_4"/>
    <property type="match status" value="1"/>
</dbReference>
<evidence type="ECO:0000313" key="3">
    <source>
        <dbReference type="Proteomes" id="UP000305883"/>
    </source>
</evidence>
<dbReference type="Gene3D" id="3.40.50.300">
    <property type="entry name" value="P-loop containing nucleotide triphosphate hydrolases"/>
    <property type="match status" value="1"/>
</dbReference>
<dbReference type="AlphaFoldDB" id="A0A4T0W2M9"/>
<dbReference type="OrthoDB" id="408152at2759"/>
<protein>
    <recommendedName>
        <fullName evidence="4">Nad dependent epimerase dehydratase</fullName>
    </recommendedName>
</protein>
<dbReference type="InterPro" id="IPR040632">
    <property type="entry name" value="Sulfotransfer_4"/>
</dbReference>
<evidence type="ECO:0008006" key="4">
    <source>
        <dbReference type="Google" id="ProtNLM"/>
    </source>
</evidence>
<dbReference type="PANTHER" id="PTHR36978:SF3">
    <property type="entry name" value="P-LOOP CONTAINING NUCLEOSIDE TRIPHOSPHATE HYDROLASE PROTEIN"/>
    <property type="match status" value="1"/>
</dbReference>
<evidence type="ECO:0000313" key="2">
    <source>
        <dbReference type="EMBL" id="TIC99429.1"/>
    </source>
</evidence>
<keyword evidence="1" id="KW-0472">Membrane</keyword>
<sequence>MGQGHSHPRPGTKFRVIGAGMSRTGTKTFAQALATLIGPVHDGGAEGLVGSAEVRKRWLEVMRLAIKKDKTLPEKKRLEWLLAELMEGYSATVDAPCIWLVPELLELYPDAVVIATTRDTESWWKSAQTVSSLVDWPWLPFFAWPLPVLNSFVKWGPLVEKTCVSRLGVKGFQGPEVLETHEAFLRRVVPPERLLFYRVRDGWGPLCEMLKLPVPAQPFPHNNKPEDVKMAGRLVIGAGSVAYGILLGGVLTCAWGAWRLGLTVLSKIGDGELQAWWRMLL</sequence>
<keyword evidence="1" id="KW-1133">Transmembrane helix</keyword>
<dbReference type="Proteomes" id="UP000305883">
    <property type="component" value="Unassembled WGS sequence"/>
</dbReference>
<keyword evidence="1" id="KW-0812">Transmembrane</keyword>
<accession>A0A4T0W2M9</accession>
<dbReference type="InterPro" id="IPR027417">
    <property type="entry name" value="P-loop_NTPase"/>
</dbReference>
<dbReference type="EMBL" id="MWPZ01000004">
    <property type="protein sequence ID" value="TIC99429.1"/>
    <property type="molecule type" value="Genomic_DNA"/>
</dbReference>
<gene>
    <name evidence="2" type="ORF">CH35J_006529</name>
</gene>
<proteinExistence type="predicted"/>
<comment type="caution">
    <text evidence="2">The sequence shown here is derived from an EMBL/GenBank/DDBJ whole genome shotgun (WGS) entry which is preliminary data.</text>
</comment>
<dbReference type="PANTHER" id="PTHR36978">
    <property type="entry name" value="P-LOOP CONTAINING NUCLEOTIDE TRIPHOSPHATE HYDROLASE"/>
    <property type="match status" value="1"/>
</dbReference>
<evidence type="ECO:0000256" key="1">
    <source>
        <dbReference type="SAM" id="Phobius"/>
    </source>
</evidence>
<dbReference type="SUPFAM" id="SSF52540">
    <property type="entry name" value="P-loop containing nucleoside triphosphate hydrolases"/>
    <property type="match status" value="1"/>
</dbReference>
<feature type="transmembrane region" description="Helical" evidence="1">
    <location>
        <begin position="234"/>
        <end position="258"/>
    </location>
</feature>
<reference evidence="2 3" key="1">
    <citation type="journal article" date="2019" name="Genome Biol. Evol.">
        <title>Genomic Plasticity Mediated by Transposable Elements in the Plant Pathogenic Fungus Colletotrichum higginsianum.</title>
        <authorList>
            <person name="Tsushima A."/>
            <person name="Gan P."/>
            <person name="Kumakura N."/>
            <person name="Narusaka M."/>
            <person name="Takano Y."/>
            <person name="Narusaka Y."/>
            <person name="Shirasu K."/>
        </authorList>
    </citation>
    <scope>NUCLEOTIDE SEQUENCE [LARGE SCALE GENOMIC DNA]</scope>
    <source>
        <strain evidence="2 3">MAFF305635-RFP</strain>
    </source>
</reference>
<organism evidence="2 3">
    <name type="scientific">Colletotrichum higginsianum</name>
    <dbReference type="NCBI Taxonomy" id="80884"/>
    <lineage>
        <taxon>Eukaryota</taxon>
        <taxon>Fungi</taxon>
        <taxon>Dikarya</taxon>
        <taxon>Ascomycota</taxon>
        <taxon>Pezizomycotina</taxon>
        <taxon>Sordariomycetes</taxon>
        <taxon>Hypocreomycetidae</taxon>
        <taxon>Glomerellales</taxon>
        <taxon>Glomerellaceae</taxon>
        <taxon>Colletotrichum</taxon>
        <taxon>Colletotrichum destructivum species complex</taxon>
    </lineage>
</organism>